<keyword evidence="3" id="KW-1185">Reference proteome</keyword>
<dbReference type="EnsemblPlants" id="AET6Gv20834300.1">
    <property type="protein sequence ID" value="AET6Gv20834300.1"/>
    <property type="gene ID" value="AET6Gv20834300"/>
</dbReference>
<dbReference type="AlphaFoldDB" id="A0A453PSG5"/>
<reference evidence="2" key="3">
    <citation type="journal article" date="2017" name="Nature">
        <title>Genome sequence of the progenitor of the wheat D genome Aegilops tauschii.</title>
        <authorList>
            <person name="Luo M.C."/>
            <person name="Gu Y.Q."/>
            <person name="Puiu D."/>
            <person name="Wang H."/>
            <person name="Twardziok S.O."/>
            <person name="Deal K.R."/>
            <person name="Huo N."/>
            <person name="Zhu T."/>
            <person name="Wang L."/>
            <person name="Wang Y."/>
            <person name="McGuire P.E."/>
            <person name="Liu S."/>
            <person name="Long H."/>
            <person name="Ramasamy R.K."/>
            <person name="Rodriguez J.C."/>
            <person name="Van S.L."/>
            <person name="Yuan L."/>
            <person name="Wang Z."/>
            <person name="Xia Z."/>
            <person name="Xiao L."/>
            <person name="Anderson O.D."/>
            <person name="Ouyang S."/>
            <person name="Liang Y."/>
            <person name="Zimin A.V."/>
            <person name="Pertea G."/>
            <person name="Qi P."/>
            <person name="Bennetzen J.L."/>
            <person name="Dai X."/>
            <person name="Dawson M.W."/>
            <person name="Muller H.G."/>
            <person name="Kugler K."/>
            <person name="Rivarola-Duarte L."/>
            <person name="Spannagl M."/>
            <person name="Mayer K.F.X."/>
            <person name="Lu F.H."/>
            <person name="Bevan M.W."/>
            <person name="Leroy P."/>
            <person name="Li P."/>
            <person name="You F.M."/>
            <person name="Sun Q."/>
            <person name="Liu Z."/>
            <person name="Lyons E."/>
            <person name="Wicker T."/>
            <person name="Salzberg S.L."/>
            <person name="Devos K.M."/>
            <person name="Dvorak J."/>
        </authorList>
    </citation>
    <scope>NUCLEOTIDE SEQUENCE [LARGE SCALE GENOMIC DNA]</scope>
    <source>
        <strain evidence="2">cv. AL8/78</strain>
    </source>
</reference>
<evidence type="ECO:0000313" key="2">
    <source>
        <dbReference type="EnsemblPlants" id="AET6Gv20834300.1"/>
    </source>
</evidence>
<dbReference type="Proteomes" id="UP000015105">
    <property type="component" value="Chromosome 6D"/>
</dbReference>
<name>A0A453PSG5_AEGTS</name>
<reference evidence="2" key="4">
    <citation type="submission" date="2019-03" db="UniProtKB">
        <authorList>
            <consortium name="EnsemblPlants"/>
        </authorList>
    </citation>
    <scope>IDENTIFICATION</scope>
</reference>
<protein>
    <submittedName>
        <fullName evidence="2">Uncharacterized protein</fullName>
    </submittedName>
</protein>
<accession>A0A453PSG5</accession>
<reference evidence="3" key="2">
    <citation type="journal article" date="2017" name="Nat. Plants">
        <title>The Aegilops tauschii genome reveals multiple impacts of transposons.</title>
        <authorList>
            <person name="Zhao G."/>
            <person name="Zou C."/>
            <person name="Li K."/>
            <person name="Wang K."/>
            <person name="Li T."/>
            <person name="Gao L."/>
            <person name="Zhang X."/>
            <person name="Wang H."/>
            <person name="Yang Z."/>
            <person name="Liu X."/>
            <person name="Jiang W."/>
            <person name="Mao L."/>
            <person name="Kong X."/>
            <person name="Jiao Y."/>
            <person name="Jia J."/>
        </authorList>
    </citation>
    <scope>NUCLEOTIDE SEQUENCE [LARGE SCALE GENOMIC DNA]</scope>
    <source>
        <strain evidence="3">cv. AL8/78</strain>
    </source>
</reference>
<sequence>FSLIYPLRCVLRTKLCGQFCARPHTTSKQSSTARKVLPSVRSAGRKPCAPGVKYTSRQAHRSSHVLKASEGRTSTPSPPSSSSSSHFSRQGDSESGRADLLAPTMAGLTSDSDDNDKFEWESDGEAAPSSAPTLRNLDAPGPSTLVRQVVTGCVFQHKS</sequence>
<evidence type="ECO:0000313" key="3">
    <source>
        <dbReference type="Proteomes" id="UP000015105"/>
    </source>
</evidence>
<evidence type="ECO:0000256" key="1">
    <source>
        <dbReference type="SAM" id="MobiDB-lite"/>
    </source>
</evidence>
<reference evidence="3" key="1">
    <citation type="journal article" date="2014" name="Science">
        <title>Ancient hybridizations among the ancestral genomes of bread wheat.</title>
        <authorList>
            <consortium name="International Wheat Genome Sequencing Consortium,"/>
            <person name="Marcussen T."/>
            <person name="Sandve S.R."/>
            <person name="Heier L."/>
            <person name="Spannagl M."/>
            <person name="Pfeifer M."/>
            <person name="Jakobsen K.S."/>
            <person name="Wulff B.B."/>
            <person name="Steuernagel B."/>
            <person name="Mayer K.F."/>
            <person name="Olsen O.A."/>
        </authorList>
    </citation>
    <scope>NUCLEOTIDE SEQUENCE [LARGE SCALE GENOMIC DNA]</scope>
    <source>
        <strain evidence="3">cv. AL8/78</strain>
    </source>
</reference>
<dbReference type="Gramene" id="AET6Gv20834300.1">
    <property type="protein sequence ID" value="AET6Gv20834300.1"/>
    <property type="gene ID" value="AET6Gv20834300"/>
</dbReference>
<feature type="region of interest" description="Disordered" evidence="1">
    <location>
        <begin position="27"/>
        <end position="141"/>
    </location>
</feature>
<proteinExistence type="predicted"/>
<reference evidence="2" key="5">
    <citation type="journal article" date="2021" name="G3 (Bethesda)">
        <title>Aegilops tauschii genome assembly Aet v5.0 features greater sequence contiguity and improved annotation.</title>
        <authorList>
            <person name="Wang L."/>
            <person name="Zhu T."/>
            <person name="Rodriguez J.C."/>
            <person name="Deal K.R."/>
            <person name="Dubcovsky J."/>
            <person name="McGuire P.E."/>
            <person name="Lux T."/>
            <person name="Spannagl M."/>
            <person name="Mayer K.F.X."/>
            <person name="Baldrich P."/>
            <person name="Meyers B.C."/>
            <person name="Huo N."/>
            <person name="Gu Y.Q."/>
            <person name="Zhou H."/>
            <person name="Devos K.M."/>
            <person name="Bennetzen J.L."/>
            <person name="Unver T."/>
            <person name="Budak H."/>
            <person name="Gulick P.J."/>
            <person name="Galiba G."/>
            <person name="Kalapos B."/>
            <person name="Nelson D.R."/>
            <person name="Li P."/>
            <person name="You F.M."/>
            <person name="Luo M.C."/>
            <person name="Dvorak J."/>
        </authorList>
    </citation>
    <scope>NUCLEOTIDE SEQUENCE [LARGE SCALE GENOMIC DNA]</scope>
    <source>
        <strain evidence="2">cv. AL8/78</strain>
    </source>
</reference>
<organism evidence="2 3">
    <name type="scientific">Aegilops tauschii subsp. strangulata</name>
    <name type="common">Goatgrass</name>
    <dbReference type="NCBI Taxonomy" id="200361"/>
    <lineage>
        <taxon>Eukaryota</taxon>
        <taxon>Viridiplantae</taxon>
        <taxon>Streptophyta</taxon>
        <taxon>Embryophyta</taxon>
        <taxon>Tracheophyta</taxon>
        <taxon>Spermatophyta</taxon>
        <taxon>Magnoliopsida</taxon>
        <taxon>Liliopsida</taxon>
        <taxon>Poales</taxon>
        <taxon>Poaceae</taxon>
        <taxon>BOP clade</taxon>
        <taxon>Pooideae</taxon>
        <taxon>Triticodae</taxon>
        <taxon>Triticeae</taxon>
        <taxon>Triticinae</taxon>
        <taxon>Aegilops</taxon>
    </lineage>
</organism>